<reference evidence="1" key="1">
    <citation type="submission" date="2019-10" db="EMBL/GenBank/DDBJ databases">
        <authorList>
            <consortium name="DOE Joint Genome Institute"/>
            <person name="Kuo A."/>
            <person name="Miyauchi S."/>
            <person name="Kiss E."/>
            <person name="Drula E."/>
            <person name="Kohler A."/>
            <person name="Sanchez-Garcia M."/>
            <person name="Andreopoulos B."/>
            <person name="Barry K.W."/>
            <person name="Bonito G."/>
            <person name="Buee M."/>
            <person name="Carver A."/>
            <person name="Chen C."/>
            <person name="Cichocki N."/>
            <person name="Clum A."/>
            <person name="Culley D."/>
            <person name="Crous P.W."/>
            <person name="Fauchery L."/>
            <person name="Girlanda M."/>
            <person name="Hayes R."/>
            <person name="Keri Z."/>
            <person name="Labutti K."/>
            <person name="Lipzen A."/>
            <person name="Lombard V."/>
            <person name="Magnuson J."/>
            <person name="Maillard F."/>
            <person name="Morin E."/>
            <person name="Murat C."/>
            <person name="Nolan M."/>
            <person name="Ohm R."/>
            <person name="Pangilinan J."/>
            <person name="Pereira M."/>
            <person name="Perotto S."/>
            <person name="Peter M."/>
            <person name="Riley R."/>
            <person name="Sitrit Y."/>
            <person name="Stielow B."/>
            <person name="Szollosi G."/>
            <person name="Zifcakova L."/>
            <person name="Stursova M."/>
            <person name="Spatafora J.W."/>
            <person name="Tedersoo L."/>
            <person name="Vaario L.-M."/>
            <person name="Yamada A."/>
            <person name="Yan M."/>
            <person name="Wang P."/>
            <person name="Xu J."/>
            <person name="Bruns T."/>
            <person name="Baldrian P."/>
            <person name="Vilgalys R."/>
            <person name="Henrissat B."/>
            <person name="Grigoriev I.V."/>
            <person name="Hibbett D."/>
            <person name="Nagy L.G."/>
            <person name="Martin F.M."/>
        </authorList>
    </citation>
    <scope>NUCLEOTIDE SEQUENCE</scope>
    <source>
        <strain evidence="1">P2</strain>
    </source>
</reference>
<reference evidence="1" key="2">
    <citation type="journal article" date="2020" name="Nat. Commun.">
        <title>Large-scale genome sequencing of mycorrhizal fungi provides insights into the early evolution of symbiotic traits.</title>
        <authorList>
            <person name="Miyauchi S."/>
            <person name="Kiss E."/>
            <person name="Kuo A."/>
            <person name="Drula E."/>
            <person name="Kohler A."/>
            <person name="Sanchez-Garcia M."/>
            <person name="Morin E."/>
            <person name="Andreopoulos B."/>
            <person name="Barry K.W."/>
            <person name="Bonito G."/>
            <person name="Buee M."/>
            <person name="Carver A."/>
            <person name="Chen C."/>
            <person name="Cichocki N."/>
            <person name="Clum A."/>
            <person name="Culley D."/>
            <person name="Crous P.W."/>
            <person name="Fauchery L."/>
            <person name="Girlanda M."/>
            <person name="Hayes R.D."/>
            <person name="Keri Z."/>
            <person name="LaButti K."/>
            <person name="Lipzen A."/>
            <person name="Lombard V."/>
            <person name="Magnuson J."/>
            <person name="Maillard F."/>
            <person name="Murat C."/>
            <person name="Nolan M."/>
            <person name="Ohm R.A."/>
            <person name="Pangilinan J."/>
            <person name="Pereira M.F."/>
            <person name="Perotto S."/>
            <person name="Peter M."/>
            <person name="Pfister S."/>
            <person name="Riley R."/>
            <person name="Sitrit Y."/>
            <person name="Stielow J.B."/>
            <person name="Szollosi G."/>
            <person name="Zifcakova L."/>
            <person name="Stursova M."/>
            <person name="Spatafora J.W."/>
            <person name="Tedersoo L."/>
            <person name="Vaario L.M."/>
            <person name="Yamada A."/>
            <person name="Yan M."/>
            <person name="Wang P."/>
            <person name="Xu J."/>
            <person name="Bruns T."/>
            <person name="Baldrian P."/>
            <person name="Vilgalys R."/>
            <person name="Dunand C."/>
            <person name="Henrissat B."/>
            <person name="Grigoriev I.V."/>
            <person name="Hibbett D."/>
            <person name="Nagy L.G."/>
            <person name="Martin F.M."/>
        </authorList>
    </citation>
    <scope>NUCLEOTIDE SEQUENCE</scope>
    <source>
        <strain evidence="1">P2</strain>
    </source>
</reference>
<name>A0ACB6ZFB7_THEGA</name>
<protein>
    <submittedName>
        <fullName evidence="1">Uncharacterized protein</fullName>
    </submittedName>
</protein>
<gene>
    <name evidence="1" type="ORF">BDM02DRAFT_3116031</name>
</gene>
<dbReference type="EMBL" id="MU118020">
    <property type="protein sequence ID" value="KAF9648088.1"/>
    <property type="molecule type" value="Genomic_DNA"/>
</dbReference>
<keyword evidence="2" id="KW-1185">Reference proteome</keyword>
<dbReference type="Proteomes" id="UP000886501">
    <property type="component" value="Unassembled WGS sequence"/>
</dbReference>
<organism evidence="1 2">
    <name type="scientific">Thelephora ganbajun</name>
    <name type="common">Ganba fungus</name>
    <dbReference type="NCBI Taxonomy" id="370292"/>
    <lineage>
        <taxon>Eukaryota</taxon>
        <taxon>Fungi</taxon>
        <taxon>Dikarya</taxon>
        <taxon>Basidiomycota</taxon>
        <taxon>Agaricomycotina</taxon>
        <taxon>Agaricomycetes</taxon>
        <taxon>Thelephorales</taxon>
        <taxon>Thelephoraceae</taxon>
        <taxon>Thelephora</taxon>
    </lineage>
</organism>
<evidence type="ECO:0000313" key="2">
    <source>
        <dbReference type="Proteomes" id="UP000886501"/>
    </source>
</evidence>
<proteinExistence type="predicted"/>
<accession>A0ACB6ZFB7</accession>
<comment type="caution">
    <text evidence="1">The sequence shown here is derived from an EMBL/GenBank/DDBJ whole genome shotgun (WGS) entry which is preliminary data.</text>
</comment>
<feature type="non-terminal residue" evidence="1">
    <location>
        <position position="115"/>
    </location>
</feature>
<sequence length="115" mass="12283">MVLHLRHPHGSARIGVSLPTGADKAPVFVSLLERSYHERPTAPASRFYPPSSPPNNPPFLKVSAFVLRTSLAQTLVTVSMDASSLVSNTSPSIADALNLSCTFKESDHLACTAIL</sequence>
<evidence type="ECO:0000313" key="1">
    <source>
        <dbReference type="EMBL" id="KAF9648088.1"/>
    </source>
</evidence>